<keyword evidence="3" id="KW-1185">Reference proteome</keyword>
<protein>
    <submittedName>
        <fullName evidence="2">DUF4856 domain-containing protein</fullName>
    </submittedName>
</protein>
<dbReference type="Pfam" id="PF16148">
    <property type="entry name" value="DUF4856"/>
    <property type="match status" value="1"/>
</dbReference>
<sequence>MKKILSLIAVATALITSCSNDDDNSNPIETPSTYVFTRSNTSTVNFEGQTTRIQMADELVNALKDNTKTDVALQAMFAHAQNDNDFANTTLNASDKNVRSKVAASTDYFSANTTVSNAIKADFEGWITSQVTNVFPNWNTVATAGNAGQLQQAGGGTIRYINGKGLEYNQALAKGLIGALMMDQILNNYLSPAVLDAGSNIADNNNGVLETGKNYTSMEHKWDEAYGYLYGSEANPAEPVLDADQFLSEYIDRVSADSDFSALADDIFNAFKLGRAAIVAKNYTIRDQQAEIIRENISKIPAVRGVFYLQVSKANLETNKASAFHALSEAYGFIYSLQFTRKPNSIEPYVTKAEVDGYLAQLMAGNGFWDITETTIDNISNAIAAKFGFTTAQAATVE</sequence>
<organism evidence="2 3">
    <name type="scientific">Mariniflexile soesokkakense</name>
    <dbReference type="NCBI Taxonomy" id="1343160"/>
    <lineage>
        <taxon>Bacteria</taxon>
        <taxon>Pseudomonadati</taxon>
        <taxon>Bacteroidota</taxon>
        <taxon>Flavobacteriia</taxon>
        <taxon>Flavobacteriales</taxon>
        <taxon>Flavobacteriaceae</taxon>
        <taxon>Mariniflexile</taxon>
    </lineage>
</organism>
<feature type="chain" id="PRO_5046003281" evidence="1">
    <location>
        <begin position="22"/>
        <end position="398"/>
    </location>
</feature>
<evidence type="ECO:0000313" key="3">
    <source>
        <dbReference type="Proteomes" id="UP001416393"/>
    </source>
</evidence>
<dbReference type="Proteomes" id="UP001416393">
    <property type="component" value="Unassembled WGS sequence"/>
</dbReference>
<keyword evidence="1" id="KW-0732">Signal</keyword>
<gene>
    <name evidence="2" type="ORF">VP395_12335</name>
</gene>
<dbReference type="RefSeq" id="WP_346242322.1">
    <property type="nucleotide sequence ID" value="NZ_JAZHYP010000006.1"/>
</dbReference>
<dbReference type="PROSITE" id="PS51257">
    <property type="entry name" value="PROKAR_LIPOPROTEIN"/>
    <property type="match status" value="1"/>
</dbReference>
<evidence type="ECO:0000256" key="1">
    <source>
        <dbReference type="SAM" id="SignalP"/>
    </source>
</evidence>
<comment type="caution">
    <text evidence="2">The sequence shown here is derived from an EMBL/GenBank/DDBJ whole genome shotgun (WGS) entry which is preliminary data.</text>
</comment>
<feature type="signal peptide" evidence="1">
    <location>
        <begin position="1"/>
        <end position="21"/>
    </location>
</feature>
<name>A0ABV0AF34_9FLAO</name>
<evidence type="ECO:0000313" key="2">
    <source>
        <dbReference type="EMBL" id="MEN3324520.1"/>
    </source>
</evidence>
<dbReference type="InterPro" id="IPR032331">
    <property type="entry name" value="DUF4856"/>
</dbReference>
<dbReference type="EMBL" id="JAZHYP010000006">
    <property type="protein sequence ID" value="MEN3324520.1"/>
    <property type="molecule type" value="Genomic_DNA"/>
</dbReference>
<accession>A0ABV0AF34</accession>
<proteinExistence type="predicted"/>
<reference evidence="2 3" key="1">
    <citation type="submission" date="2024-01" db="EMBL/GenBank/DDBJ databases">
        <title>Mariniflexile litorale sp. nov., isolated from the shallow sediments of the Sea of Japan.</title>
        <authorList>
            <person name="Romanenko L."/>
            <person name="Bystritskaya E."/>
            <person name="Isaeva M."/>
        </authorList>
    </citation>
    <scope>NUCLEOTIDE SEQUENCE [LARGE SCALE GENOMIC DNA]</scope>
    <source>
        <strain evidence="2 3">KCTC 32427</strain>
    </source>
</reference>